<dbReference type="GeneID" id="18825226"/>
<feature type="non-terminal residue" evidence="1">
    <location>
        <position position="1"/>
    </location>
</feature>
<dbReference type="OMA" id="HNQAFEL"/>
<dbReference type="Proteomes" id="UP000008493">
    <property type="component" value="Unassembled WGS sequence"/>
</dbReference>
<name>K5VKA6_AGABU</name>
<dbReference type="EMBL" id="JH971428">
    <property type="protein sequence ID" value="EKM74779.1"/>
    <property type="molecule type" value="Genomic_DNA"/>
</dbReference>
<gene>
    <name evidence="1" type="ORF">AGABI1DRAFT_116745</name>
</gene>
<dbReference type="HOGENOM" id="CLU_201323_0_0_1"/>
<dbReference type="RefSeq" id="XP_007334596.1">
    <property type="nucleotide sequence ID" value="XM_007334534.1"/>
</dbReference>
<organism evidence="1 2">
    <name type="scientific">Agaricus bisporus var. burnettii (strain JB137-S8 / ATCC MYA-4627 / FGSC 10392)</name>
    <name type="common">White button mushroom</name>
    <dbReference type="NCBI Taxonomy" id="597362"/>
    <lineage>
        <taxon>Eukaryota</taxon>
        <taxon>Fungi</taxon>
        <taxon>Dikarya</taxon>
        <taxon>Basidiomycota</taxon>
        <taxon>Agaricomycotina</taxon>
        <taxon>Agaricomycetes</taxon>
        <taxon>Agaricomycetidae</taxon>
        <taxon>Agaricales</taxon>
        <taxon>Agaricineae</taxon>
        <taxon>Agaricaceae</taxon>
        <taxon>Agaricus</taxon>
    </lineage>
</organism>
<protein>
    <submittedName>
        <fullName evidence="1">Uncharacterized protein</fullName>
    </submittedName>
</protein>
<proteinExistence type="predicted"/>
<evidence type="ECO:0000313" key="2">
    <source>
        <dbReference type="Proteomes" id="UP000008493"/>
    </source>
</evidence>
<accession>K5VKA6</accession>
<dbReference type="InParanoid" id="K5VKA6"/>
<dbReference type="AlphaFoldDB" id="K5VKA6"/>
<sequence>TVPSWHNQAFELSKDKGFGVRNWNNGTSRSIFAKFDVLAQTQNGSVNHWYIFHE</sequence>
<evidence type="ECO:0000313" key="1">
    <source>
        <dbReference type="EMBL" id="EKM74779.1"/>
    </source>
</evidence>
<reference evidence="2" key="1">
    <citation type="journal article" date="2012" name="Proc. Natl. Acad. Sci. U.S.A.">
        <title>Genome sequence of the button mushroom Agaricus bisporus reveals mechanisms governing adaptation to a humic-rich ecological niche.</title>
        <authorList>
            <person name="Morin E."/>
            <person name="Kohler A."/>
            <person name="Baker A.R."/>
            <person name="Foulongne-Oriol M."/>
            <person name="Lombard V."/>
            <person name="Nagy L.G."/>
            <person name="Ohm R.A."/>
            <person name="Patyshakuliyeva A."/>
            <person name="Brun A."/>
            <person name="Aerts A.L."/>
            <person name="Bailey A.M."/>
            <person name="Billette C."/>
            <person name="Coutinho P.M."/>
            <person name="Deakin G."/>
            <person name="Doddapaneni H."/>
            <person name="Floudas D."/>
            <person name="Grimwood J."/>
            <person name="Hilden K."/>
            <person name="Kuees U."/>
            <person name="LaButti K.M."/>
            <person name="Lapidus A."/>
            <person name="Lindquist E.A."/>
            <person name="Lucas S.M."/>
            <person name="Murat C."/>
            <person name="Riley R.W."/>
            <person name="Salamov A.A."/>
            <person name="Schmutz J."/>
            <person name="Subramanian V."/>
            <person name="Woesten H.A.B."/>
            <person name="Xu J."/>
            <person name="Eastwood D.C."/>
            <person name="Foster G.D."/>
            <person name="Sonnenberg A.S."/>
            <person name="Cullen D."/>
            <person name="de Vries R.P."/>
            <person name="Lundell T."/>
            <person name="Hibbett D.S."/>
            <person name="Henrissat B."/>
            <person name="Burton K.S."/>
            <person name="Kerrigan R.W."/>
            <person name="Challen M.P."/>
            <person name="Grigoriev I.V."/>
            <person name="Martin F."/>
        </authorList>
    </citation>
    <scope>NUCLEOTIDE SEQUENCE [LARGE SCALE GENOMIC DNA]</scope>
    <source>
        <strain evidence="2">JB137-S8 / ATCC MYA-4627 / FGSC 10392</strain>
    </source>
</reference>
<keyword evidence="2" id="KW-1185">Reference proteome</keyword>
<dbReference type="KEGG" id="abp:AGABI1DRAFT116745"/>